<dbReference type="Proteomes" id="UP001596364">
    <property type="component" value="Unassembled WGS sequence"/>
</dbReference>
<dbReference type="RefSeq" id="WP_131258088.1">
    <property type="nucleotide sequence ID" value="NZ_JBHSUS010000001.1"/>
</dbReference>
<protein>
    <submittedName>
        <fullName evidence="1">DUF3083 family protein</fullName>
    </submittedName>
</protein>
<gene>
    <name evidence="1" type="ORF">ACFP85_09010</name>
</gene>
<evidence type="ECO:0000313" key="2">
    <source>
        <dbReference type="Proteomes" id="UP001596364"/>
    </source>
</evidence>
<keyword evidence="2" id="KW-1185">Reference proteome</keyword>
<accession>A0ABW1XKH0</accession>
<reference evidence="2" key="1">
    <citation type="journal article" date="2019" name="Int. J. Syst. Evol. Microbiol.">
        <title>The Global Catalogue of Microorganisms (GCM) 10K type strain sequencing project: providing services to taxonomists for standard genome sequencing and annotation.</title>
        <authorList>
            <consortium name="The Broad Institute Genomics Platform"/>
            <consortium name="The Broad Institute Genome Sequencing Center for Infectious Disease"/>
            <person name="Wu L."/>
            <person name="Ma J."/>
        </authorList>
    </citation>
    <scope>NUCLEOTIDE SEQUENCE [LARGE SCALE GENOMIC DNA]</scope>
    <source>
        <strain evidence="2">CGMCC 1.16031</strain>
    </source>
</reference>
<sequence>MLARSRPIYFAGRYQSQKVYLPTSVRENHYLLYQFANDYQGDWLTYLARSCQTHGIDNACVVFSDKAVKVRFADEFHLFETPAQIRVFYSPLHRIGLQVLGSGQNSQHAQILFLAQGGSLREGACDFHQRVLLVISELKQRVMMPTAGQLSDRQHLTFDVLAAQKGHKSVTGHYLRALPARYQQRGFSLPPVAGSLVYSVAHCCMNQLPDDDQLLRSHQGKTAFEALFQQFAFSCQQHGVDSAYLIAANQEIVVQQADNADISEQGDTIRLSLARDSRQKVQCYWSEHHRPSRIYFLFTESAVQGNSAYAARLQKHMDVLREMAGRLAINPQQQALTLRFYQALSYPV</sequence>
<evidence type="ECO:0000313" key="1">
    <source>
        <dbReference type="EMBL" id="MFC6440286.1"/>
    </source>
</evidence>
<organism evidence="1 2">
    <name type="scientific">Pseudobowmanella zhangzhouensis</name>
    <dbReference type="NCBI Taxonomy" id="1537679"/>
    <lineage>
        <taxon>Bacteria</taxon>
        <taxon>Pseudomonadati</taxon>
        <taxon>Pseudomonadota</taxon>
        <taxon>Gammaproteobacteria</taxon>
        <taxon>Alteromonadales</taxon>
        <taxon>Alteromonadaceae</taxon>
    </lineage>
</organism>
<proteinExistence type="predicted"/>
<dbReference type="InterPro" id="IPR021433">
    <property type="entry name" value="DUF3083"/>
</dbReference>
<dbReference type="Pfam" id="PF11281">
    <property type="entry name" value="DUF3083"/>
    <property type="match status" value="1"/>
</dbReference>
<name>A0ABW1XKH0_9ALTE</name>
<dbReference type="EMBL" id="JBHSUS010000001">
    <property type="protein sequence ID" value="MFC6440286.1"/>
    <property type="molecule type" value="Genomic_DNA"/>
</dbReference>
<comment type="caution">
    <text evidence="1">The sequence shown here is derived from an EMBL/GenBank/DDBJ whole genome shotgun (WGS) entry which is preliminary data.</text>
</comment>